<dbReference type="SMART" id="SM00344">
    <property type="entry name" value="HTH_ASNC"/>
    <property type="match status" value="1"/>
</dbReference>
<dbReference type="AlphaFoldDB" id="C6A2P0"/>
<accession>C6A2P0</accession>
<dbReference type="RefSeq" id="WP_015849105.1">
    <property type="nucleotide sequence ID" value="NC_012883.1"/>
</dbReference>
<dbReference type="InterPro" id="IPR000485">
    <property type="entry name" value="AsnC-type_HTH_dom"/>
</dbReference>
<sequence>MLNELMYEEEIAILKNILKGKLDDLDIKIYQLLREDGRMSDTKIAEKLQVSITTVRRRRMRLQEEGILQIIALILLRAANVAYADVLIKFKQNVKMEEIKEFISRAVFNPRIYEATEYFGGEYDLLLRFFESNPEKLKYHIDKFLREVDIVEIYRIFPAIGSPKAWYRKFTLKF</sequence>
<proteinExistence type="predicted"/>
<name>C6A2P0_THESM</name>
<evidence type="ECO:0000259" key="4">
    <source>
        <dbReference type="PROSITE" id="PS50956"/>
    </source>
</evidence>
<dbReference type="Gene3D" id="1.10.10.10">
    <property type="entry name" value="Winged helix-like DNA-binding domain superfamily/Winged helix DNA-binding domain"/>
    <property type="match status" value="1"/>
</dbReference>
<dbReference type="Pfam" id="PF13404">
    <property type="entry name" value="HTH_AsnC-type"/>
    <property type="match status" value="1"/>
</dbReference>
<dbReference type="EMBL" id="CP001463">
    <property type="protein sequence ID" value="ACS89885.1"/>
    <property type="molecule type" value="Genomic_DNA"/>
</dbReference>
<keyword evidence="2" id="KW-0238">DNA-binding</keyword>
<dbReference type="InterPro" id="IPR036388">
    <property type="entry name" value="WH-like_DNA-bd_sf"/>
</dbReference>
<dbReference type="HOGENOM" id="CLU_129671_0_0_2"/>
<dbReference type="GO" id="GO:0043565">
    <property type="term" value="F:sequence-specific DNA binding"/>
    <property type="evidence" value="ECO:0007669"/>
    <property type="project" value="InterPro"/>
</dbReference>
<gene>
    <name evidence="5" type="ordered locus">TSIB_0824</name>
</gene>
<protein>
    <submittedName>
        <fullName evidence="5">Transcriptional regulator</fullName>
    </submittedName>
</protein>
<dbReference type="STRING" id="604354.TSIB_0824"/>
<dbReference type="InterPro" id="IPR036390">
    <property type="entry name" value="WH_DNA-bd_sf"/>
</dbReference>
<dbReference type="Proteomes" id="UP000009079">
    <property type="component" value="Chromosome"/>
</dbReference>
<dbReference type="PRINTS" id="PR00033">
    <property type="entry name" value="HTHASNC"/>
</dbReference>
<reference evidence="5 6" key="1">
    <citation type="journal article" date="2009" name="Appl. Environ. Microbiol.">
        <title>Metabolic versatility and indigenous origin of the archaeon Thermococcus sibiricus, isolated from a siberian oil reservoir, as revealed by genome analysis.</title>
        <authorList>
            <person name="Mardanov A.V."/>
            <person name="Ravin N.V."/>
            <person name="Svetlitchnyi V.A."/>
            <person name="Beletsky A.V."/>
            <person name="Miroshnichenko M.L."/>
            <person name="Bonch-Osmolovskaya E.A."/>
            <person name="Skryabin K.G."/>
        </authorList>
    </citation>
    <scope>NUCLEOTIDE SEQUENCE [LARGE SCALE GENOMIC DNA]</scope>
    <source>
        <strain evidence="6">DSM 12597 / MM 739</strain>
    </source>
</reference>
<keyword evidence="1" id="KW-0805">Transcription regulation</keyword>
<dbReference type="GeneID" id="8095815"/>
<evidence type="ECO:0000313" key="6">
    <source>
        <dbReference type="Proteomes" id="UP000009079"/>
    </source>
</evidence>
<dbReference type="PANTHER" id="PTHR43413:SF8">
    <property type="entry name" value="HTH-TYPE TRANSCRIPTIONAL REGULATOR PTR1"/>
    <property type="match status" value="1"/>
</dbReference>
<evidence type="ECO:0000256" key="3">
    <source>
        <dbReference type="ARBA" id="ARBA00023163"/>
    </source>
</evidence>
<dbReference type="SUPFAM" id="SSF46785">
    <property type="entry name" value="Winged helix' DNA-binding domain"/>
    <property type="match status" value="1"/>
</dbReference>
<dbReference type="KEGG" id="tsi:TSIB_0824"/>
<keyword evidence="6" id="KW-1185">Reference proteome</keyword>
<keyword evidence="3" id="KW-0804">Transcription</keyword>
<dbReference type="PROSITE" id="PS50956">
    <property type="entry name" value="HTH_ASNC_2"/>
    <property type="match status" value="1"/>
</dbReference>
<dbReference type="PANTHER" id="PTHR43413">
    <property type="entry name" value="TRANSCRIPTIONAL REGULATOR, ASNC FAMILY"/>
    <property type="match status" value="1"/>
</dbReference>
<feature type="domain" description="HTH asnC-type" evidence="4">
    <location>
        <begin position="22"/>
        <end position="82"/>
    </location>
</feature>
<evidence type="ECO:0000256" key="2">
    <source>
        <dbReference type="ARBA" id="ARBA00023125"/>
    </source>
</evidence>
<dbReference type="InterPro" id="IPR050684">
    <property type="entry name" value="HTH-Siroheme_Decarb"/>
</dbReference>
<evidence type="ECO:0000256" key="1">
    <source>
        <dbReference type="ARBA" id="ARBA00023015"/>
    </source>
</evidence>
<evidence type="ECO:0000313" key="5">
    <source>
        <dbReference type="EMBL" id="ACS89885.1"/>
    </source>
</evidence>
<dbReference type="InterPro" id="IPR019888">
    <property type="entry name" value="Tscrpt_reg_AsnC-like"/>
</dbReference>
<organism evidence="5 6">
    <name type="scientific">Thermococcus sibiricus (strain DSM 12597 / MM 739)</name>
    <dbReference type="NCBI Taxonomy" id="604354"/>
    <lineage>
        <taxon>Archaea</taxon>
        <taxon>Methanobacteriati</taxon>
        <taxon>Methanobacteriota</taxon>
        <taxon>Thermococci</taxon>
        <taxon>Thermococcales</taxon>
        <taxon>Thermococcaceae</taxon>
        <taxon>Thermococcus</taxon>
    </lineage>
</organism>
<dbReference type="eggNOG" id="arCOG01587">
    <property type="taxonomic scope" value="Archaea"/>
</dbReference>